<dbReference type="GO" id="GO:0005737">
    <property type="term" value="C:cytoplasm"/>
    <property type="evidence" value="ECO:0007669"/>
    <property type="project" value="TreeGrafter"/>
</dbReference>
<keyword evidence="2" id="KW-0677">Repeat</keyword>
<evidence type="ECO:0000256" key="3">
    <source>
        <dbReference type="ARBA" id="ARBA00043952"/>
    </source>
</evidence>
<accession>A0A8S8ZK45</accession>
<protein>
    <submittedName>
        <fullName evidence="5">Uncharacterized protein</fullName>
    </submittedName>
</protein>
<evidence type="ECO:0000256" key="4">
    <source>
        <dbReference type="SAM" id="MobiDB-lite"/>
    </source>
</evidence>
<dbReference type="GO" id="GO:0017183">
    <property type="term" value="P:protein histidyl modification to diphthamide"/>
    <property type="evidence" value="ECO:0007669"/>
    <property type="project" value="TreeGrafter"/>
</dbReference>
<dbReference type="InterPro" id="IPR015943">
    <property type="entry name" value="WD40/YVTN_repeat-like_dom_sf"/>
</dbReference>
<dbReference type="Proteomes" id="UP000433876">
    <property type="component" value="Unassembled WGS sequence"/>
</dbReference>
<sequence>MGDSSENWPEPVSSLQSMQLDLPPSCIEICPSAPSYFLIGTYNLEGYEGPAAAVSQSTEAKEVEEKDEEHDDHDDSEATVIGEKKGPQNRDGSILTFQLVDDQLVHVQTLMQPSAILDLHFNPAPGKQDICAAVSSTATLALFRLSPGDAQPLKHLKTMDMASMCKTAEDWLGDKDEVIFTHFAWHPTKPDMVVVTTTAGYVHLIYLGEDLDGGDWVMHPEPILTHTLEAWYVSISPSLSSPREEEDDSFLLLSGGDDSALRYTVCKRTRSANAMGDDEESQSPYNIEALRPPLNVSRGHDAGVTAILALGLKDDESELVVTGSYDDHIRLFSIPAYGFGRAVELAGSNLGGGVWRLKVVKEDMGLFEGRGWRLTILVSCMHAGARVVELVKNGAGEYEFRVVGRFEEHKSMNYGSDCQLSKEGTLSAVSTSFYDKLLCLWKLELGA</sequence>
<keyword evidence="1" id="KW-0853">WD repeat</keyword>
<evidence type="ECO:0000313" key="6">
    <source>
        <dbReference type="Proteomes" id="UP000433876"/>
    </source>
</evidence>
<organism evidence="5 6">
    <name type="scientific">Sordaria macrospora</name>
    <dbReference type="NCBI Taxonomy" id="5147"/>
    <lineage>
        <taxon>Eukaryota</taxon>
        <taxon>Fungi</taxon>
        <taxon>Dikarya</taxon>
        <taxon>Ascomycota</taxon>
        <taxon>Pezizomycotina</taxon>
        <taxon>Sordariomycetes</taxon>
        <taxon>Sordariomycetidae</taxon>
        <taxon>Sordariales</taxon>
        <taxon>Sordariaceae</taxon>
        <taxon>Sordaria</taxon>
    </lineage>
</organism>
<dbReference type="InterPro" id="IPR052415">
    <property type="entry name" value="Diphthine_MTase"/>
</dbReference>
<feature type="compositionally biased region" description="Acidic residues" evidence="4">
    <location>
        <begin position="65"/>
        <end position="77"/>
    </location>
</feature>
<comment type="caution">
    <text evidence="5">The sequence shown here is derived from an EMBL/GenBank/DDBJ whole genome shotgun (WGS) entry which is preliminary data.</text>
</comment>
<dbReference type="PANTHER" id="PTHR46042">
    <property type="entry name" value="DIPHTHINE METHYLTRANSFERASE"/>
    <property type="match status" value="1"/>
</dbReference>
<dbReference type="OMA" id="LDMKWLP"/>
<dbReference type="Gene3D" id="2.130.10.10">
    <property type="entry name" value="YVTN repeat-like/Quinoprotein amine dehydrogenase"/>
    <property type="match status" value="1"/>
</dbReference>
<dbReference type="VEuPathDB" id="FungiDB:SMAC_03496"/>
<dbReference type="AlphaFoldDB" id="A0A8S8ZK45"/>
<proteinExistence type="predicted"/>
<comment type="pathway">
    <text evidence="3">Protein modification.</text>
</comment>
<gene>
    <name evidence="5" type="ORF">SMACR_03496</name>
</gene>
<evidence type="ECO:0000313" key="5">
    <source>
        <dbReference type="EMBL" id="KAA8629226.1"/>
    </source>
</evidence>
<dbReference type="SUPFAM" id="SSF101908">
    <property type="entry name" value="Putative isomerase YbhE"/>
    <property type="match status" value="1"/>
</dbReference>
<feature type="region of interest" description="Disordered" evidence="4">
    <location>
        <begin position="53"/>
        <end position="88"/>
    </location>
</feature>
<dbReference type="EMBL" id="NMPR01000144">
    <property type="protein sequence ID" value="KAA8629226.1"/>
    <property type="molecule type" value="Genomic_DNA"/>
</dbReference>
<evidence type="ECO:0000256" key="2">
    <source>
        <dbReference type="ARBA" id="ARBA00022737"/>
    </source>
</evidence>
<dbReference type="PANTHER" id="PTHR46042:SF1">
    <property type="entry name" value="DIPHTHINE METHYLTRANSFERASE"/>
    <property type="match status" value="1"/>
</dbReference>
<evidence type="ECO:0000256" key="1">
    <source>
        <dbReference type="ARBA" id="ARBA00022574"/>
    </source>
</evidence>
<name>A0A8S8ZK45_SORMA</name>
<dbReference type="GO" id="GO:0061685">
    <property type="term" value="F:diphthine methylesterase activity"/>
    <property type="evidence" value="ECO:0007669"/>
    <property type="project" value="TreeGrafter"/>
</dbReference>
<reference evidence="5 6" key="1">
    <citation type="submission" date="2017-07" db="EMBL/GenBank/DDBJ databases">
        <title>Genome sequence of the Sordaria macrospora wild type strain R19027.</title>
        <authorList>
            <person name="Nowrousian M."/>
            <person name="Teichert I."/>
            <person name="Kueck U."/>
        </authorList>
    </citation>
    <scope>NUCLEOTIDE SEQUENCE [LARGE SCALE GENOMIC DNA]</scope>
    <source>
        <strain evidence="5 6">R19027</strain>
        <tissue evidence="5">Mycelium</tissue>
    </source>
</reference>